<name>A0AAE1ZCJ6_SCHME</name>
<organism evidence="2 3">
    <name type="scientific">Schistosoma mekongi</name>
    <name type="common">Parasitic worm</name>
    <dbReference type="NCBI Taxonomy" id="38744"/>
    <lineage>
        <taxon>Eukaryota</taxon>
        <taxon>Metazoa</taxon>
        <taxon>Spiralia</taxon>
        <taxon>Lophotrochozoa</taxon>
        <taxon>Platyhelminthes</taxon>
        <taxon>Trematoda</taxon>
        <taxon>Digenea</taxon>
        <taxon>Strigeidida</taxon>
        <taxon>Schistosomatoidea</taxon>
        <taxon>Schistosomatidae</taxon>
        <taxon>Schistosoma</taxon>
    </lineage>
</organism>
<keyword evidence="3" id="KW-1185">Reference proteome</keyword>
<protein>
    <recommendedName>
        <fullName evidence="4">Cilia- and flagella-associated protein 97</fullName>
    </recommendedName>
</protein>
<evidence type="ECO:0000256" key="1">
    <source>
        <dbReference type="SAM" id="MobiDB-lite"/>
    </source>
</evidence>
<dbReference type="AlphaFoldDB" id="A0AAE1ZCJ6"/>
<accession>A0AAE1ZCJ6</accession>
<feature type="region of interest" description="Disordered" evidence="1">
    <location>
        <begin position="330"/>
        <end position="385"/>
    </location>
</feature>
<reference evidence="2" key="2">
    <citation type="journal article" date="2023" name="Infect Dis Poverty">
        <title>Chromosome-scale genome of the human blood fluke Schistosoma mekongi and its implications for public health.</title>
        <authorList>
            <person name="Zhou M."/>
            <person name="Xu L."/>
            <person name="Xu D."/>
            <person name="Chen W."/>
            <person name="Khan J."/>
            <person name="Hu Y."/>
            <person name="Huang H."/>
            <person name="Wei H."/>
            <person name="Zhang Y."/>
            <person name="Chusongsang P."/>
            <person name="Tanasarnprasert K."/>
            <person name="Hu X."/>
            <person name="Limpanont Y."/>
            <person name="Lv Z."/>
        </authorList>
    </citation>
    <scope>NUCLEOTIDE SEQUENCE</scope>
    <source>
        <strain evidence="2">LV_2022a</strain>
    </source>
</reference>
<feature type="compositionally biased region" description="Basic and acidic residues" evidence="1">
    <location>
        <begin position="60"/>
        <end position="76"/>
    </location>
</feature>
<sequence length="385" mass="44741">MPTRKLSDYFSDSPPIPKESVDFEFYDEHQESVPEPLHKNNKKNSENNDSDSPKPNSETLVRKQSHESNLVERSGDLELSDETYNTTDDGNNEETFHEQIDSNGRENRKKTVVHDVESDSEEEPISSCDTTDSFEDKINYQTSRNSPVHQSSNKMNSNKGNQARNASNPDIYHINNEYINAAQIANALKTFDRKIHRLQIRPPWKDPNSKPLPSDRTVAFYNMYEDYLKFQNQRSMSSLNQSKAKFSNNEIAVHRLYHSTLNRLRQNEKIQLENYELAKRLQRVRPTTGMTREEQLRDYKKYFITPNSFYPCHRKSTFISASQNDFYVSHKQNKSNKSRNTLKSNESTSNSMSSKSSYHKHQTTNNNNNNNSNNNEKISTDGVEK</sequence>
<feature type="compositionally biased region" description="Low complexity" evidence="1">
    <location>
        <begin position="343"/>
        <end position="356"/>
    </location>
</feature>
<feature type="compositionally biased region" description="Basic and acidic residues" evidence="1">
    <location>
        <begin position="26"/>
        <end position="46"/>
    </location>
</feature>
<gene>
    <name evidence="2" type="ORF">MN116_004742</name>
</gene>
<proteinExistence type="predicted"/>
<dbReference type="Proteomes" id="UP001292079">
    <property type="component" value="Unassembled WGS sequence"/>
</dbReference>
<feature type="compositionally biased region" description="Low complexity" evidence="1">
    <location>
        <begin position="365"/>
        <end position="375"/>
    </location>
</feature>
<evidence type="ECO:0000313" key="2">
    <source>
        <dbReference type="EMBL" id="KAK4471302.1"/>
    </source>
</evidence>
<reference evidence="2" key="1">
    <citation type="submission" date="2022-04" db="EMBL/GenBank/DDBJ databases">
        <authorList>
            <person name="Xu L."/>
            <person name="Lv Z."/>
        </authorList>
    </citation>
    <scope>NUCLEOTIDE SEQUENCE</scope>
    <source>
        <strain evidence="2">LV_2022a</strain>
    </source>
</reference>
<feature type="compositionally biased region" description="Polar residues" evidence="1">
    <location>
        <begin position="139"/>
        <end position="168"/>
    </location>
</feature>
<evidence type="ECO:0000313" key="3">
    <source>
        <dbReference type="Proteomes" id="UP001292079"/>
    </source>
</evidence>
<dbReference type="EMBL" id="JALJAT010000003">
    <property type="protein sequence ID" value="KAK4471302.1"/>
    <property type="molecule type" value="Genomic_DNA"/>
</dbReference>
<comment type="caution">
    <text evidence="2">The sequence shown here is derived from an EMBL/GenBank/DDBJ whole genome shotgun (WGS) entry which is preliminary data.</text>
</comment>
<feature type="compositionally biased region" description="Basic and acidic residues" evidence="1">
    <location>
        <begin position="94"/>
        <end position="106"/>
    </location>
</feature>
<feature type="region of interest" description="Disordered" evidence="1">
    <location>
        <begin position="1"/>
        <end position="168"/>
    </location>
</feature>
<evidence type="ECO:0008006" key="4">
    <source>
        <dbReference type="Google" id="ProtNLM"/>
    </source>
</evidence>